<evidence type="ECO:0000313" key="2">
    <source>
        <dbReference type="EMBL" id="GAA4959174.1"/>
    </source>
</evidence>
<gene>
    <name evidence="2" type="ORF">GCM10023205_22530</name>
</gene>
<name>A0ABP9H106_9ACTN</name>
<dbReference type="EMBL" id="BAABHS010000007">
    <property type="protein sequence ID" value="GAA4959174.1"/>
    <property type="molecule type" value="Genomic_DNA"/>
</dbReference>
<evidence type="ECO:0000256" key="1">
    <source>
        <dbReference type="SAM" id="MobiDB-lite"/>
    </source>
</evidence>
<evidence type="ECO:0000313" key="3">
    <source>
        <dbReference type="Proteomes" id="UP001500466"/>
    </source>
</evidence>
<dbReference type="Proteomes" id="UP001500466">
    <property type="component" value="Unassembled WGS sequence"/>
</dbReference>
<sequence>MGFWTSKAKGEDVIDLAWSPGAGPNKDVGPERYEPPGLSPEELAKRDQRERDAAARHEARRRQESIRRHEEASRPATSNPDAYRQAGRGRGLGKG</sequence>
<accession>A0ABP9H106</accession>
<feature type="compositionally biased region" description="Basic and acidic residues" evidence="1">
    <location>
        <begin position="42"/>
        <end position="73"/>
    </location>
</feature>
<organism evidence="2 3">
    <name type="scientific">Yinghuangia aomiensis</name>
    <dbReference type="NCBI Taxonomy" id="676205"/>
    <lineage>
        <taxon>Bacteria</taxon>
        <taxon>Bacillati</taxon>
        <taxon>Actinomycetota</taxon>
        <taxon>Actinomycetes</taxon>
        <taxon>Kitasatosporales</taxon>
        <taxon>Streptomycetaceae</taxon>
        <taxon>Yinghuangia</taxon>
    </lineage>
</organism>
<keyword evidence="3" id="KW-1185">Reference proteome</keyword>
<reference evidence="3" key="1">
    <citation type="journal article" date="2019" name="Int. J. Syst. Evol. Microbiol.">
        <title>The Global Catalogue of Microorganisms (GCM) 10K type strain sequencing project: providing services to taxonomists for standard genome sequencing and annotation.</title>
        <authorList>
            <consortium name="The Broad Institute Genomics Platform"/>
            <consortium name="The Broad Institute Genome Sequencing Center for Infectious Disease"/>
            <person name="Wu L."/>
            <person name="Ma J."/>
        </authorList>
    </citation>
    <scope>NUCLEOTIDE SEQUENCE [LARGE SCALE GENOMIC DNA]</scope>
    <source>
        <strain evidence="3">JCM 17986</strain>
    </source>
</reference>
<protein>
    <submittedName>
        <fullName evidence="2">Uncharacterized protein</fullName>
    </submittedName>
</protein>
<proteinExistence type="predicted"/>
<comment type="caution">
    <text evidence="2">The sequence shown here is derived from an EMBL/GenBank/DDBJ whole genome shotgun (WGS) entry which is preliminary data.</text>
</comment>
<feature type="region of interest" description="Disordered" evidence="1">
    <location>
        <begin position="1"/>
        <end position="95"/>
    </location>
</feature>